<keyword evidence="1" id="KW-0812">Transmembrane</keyword>
<dbReference type="PROSITE" id="PS00409">
    <property type="entry name" value="PROKAR_NTER_METHYL"/>
    <property type="match status" value="1"/>
</dbReference>
<evidence type="ECO:0008006" key="4">
    <source>
        <dbReference type="Google" id="ProtNLM"/>
    </source>
</evidence>
<dbReference type="InterPro" id="IPR045584">
    <property type="entry name" value="Pilin-like"/>
</dbReference>
<evidence type="ECO:0000256" key="1">
    <source>
        <dbReference type="SAM" id="Phobius"/>
    </source>
</evidence>
<name>A0A1G2NFZ3_9BACT</name>
<comment type="caution">
    <text evidence="2">The sequence shown here is derived from an EMBL/GenBank/DDBJ whole genome shotgun (WGS) entry which is preliminary data.</text>
</comment>
<feature type="transmembrane region" description="Helical" evidence="1">
    <location>
        <begin position="7"/>
        <end position="28"/>
    </location>
</feature>
<keyword evidence="1" id="KW-1133">Transmembrane helix</keyword>
<accession>A0A1G2NFZ3</accession>
<dbReference type="SUPFAM" id="SSF54523">
    <property type="entry name" value="Pili subunits"/>
    <property type="match status" value="1"/>
</dbReference>
<dbReference type="EMBL" id="MHSA01000003">
    <property type="protein sequence ID" value="OHA35008.1"/>
    <property type="molecule type" value="Genomic_DNA"/>
</dbReference>
<dbReference type="InterPro" id="IPR012902">
    <property type="entry name" value="N_methyl_site"/>
</dbReference>
<dbReference type="AlphaFoldDB" id="A0A1G2NFZ3"/>
<organism evidence="2 3">
    <name type="scientific">Candidatus Taylorbacteria bacterium RIFCSPLOWO2_01_FULL_48_100</name>
    <dbReference type="NCBI Taxonomy" id="1802322"/>
    <lineage>
        <taxon>Bacteria</taxon>
        <taxon>Candidatus Tayloriibacteriota</taxon>
    </lineage>
</organism>
<reference evidence="2 3" key="1">
    <citation type="journal article" date="2016" name="Nat. Commun.">
        <title>Thousands of microbial genomes shed light on interconnected biogeochemical processes in an aquifer system.</title>
        <authorList>
            <person name="Anantharaman K."/>
            <person name="Brown C.T."/>
            <person name="Hug L.A."/>
            <person name="Sharon I."/>
            <person name="Castelle C.J."/>
            <person name="Probst A.J."/>
            <person name="Thomas B.C."/>
            <person name="Singh A."/>
            <person name="Wilkins M.J."/>
            <person name="Karaoz U."/>
            <person name="Brodie E.L."/>
            <person name="Williams K.H."/>
            <person name="Hubbard S.S."/>
            <person name="Banfield J.F."/>
        </authorList>
    </citation>
    <scope>NUCLEOTIDE SEQUENCE [LARGE SCALE GENOMIC DNA]</scope>
</reference>
<evidence type="ECO:0000313" key="3">
    <source>
        <dbReference type="Proteomes" id="UP000177797"/>
    </source>
</evidence>
<evidence type="ECO:0000313" key="2">
    <source>
        <dbReference type="EMBL" id="OHA35008.1"/>
    </source>
</evidence>
<dbReference type="NCBIfam" id="TIGR02532">
    <property type="entry name" value="IV_pilin_GFxxxE"/>
    <property type="match status" value="1"/>
</dbReference>
<proteinExistence type="predicted"/>
<gene>
    <name evidence="2" type="ORF">A2938_01410</name>
</gene>
<protein>
    <recommendedName>
        <fullName evidence="4">General secretion pathway GspH domain-containing protein</fullName>
    </recommendedName>
</protein>
<keyword evidence="1" id="KW-0472">Membrane</keyword>
<dbReference type="Proteomes" id="UP000177797">
    <property type="component" value="Unassembled WGS sequence"/>
</dbReference>
<sequence>MKKGFTLLEVVVSIAGLAMILSAGWFSFSSYAVRRELESGAARVSALITEARSKTLAGENNSAYGVHFEQDRAVLFRAPTYVSGSAENKMEILARRTLISSIDFTDSEVVFKRLTGGSVSSGSVTISVRGNPSLLKVITVELLGTVEW</sequence>